<dbReference type="PANTHER" id="PTHR46577">
    <property type="entry name" value="HTH-TYPE TRANSCRIPTIONAL REGULATORY PROTEIN GABR"/>
    <property type="match status" value="1"/>
</dbReference>
<dbReference type="Pfam" id="PF00155">
    <property type="entry name" value="Aminotran_1_2"/>
    <property type="match status" value="1"/>
</dbReference>
<dbReference type="CDD" id="cd07377">
    <property type="entry name" value="WHTH_GntR"/>
    <property type="match status" value="1"/>
</dbReference>
<keyword evidence="4" id="KW-0238">DNA-binding</keyword>
<reference evidence="7 8" key="1">
    <citation type="journal article" date="2017" name="Int. J. Syst. Evol. Microbiol.">
        <title>Pseudokineococcus basanitobsidens sp. nov., isolated from volcanic rock.</title>
        <authorList>
            <person name="Lee D.W."/>
            <person name="Park M.Y."/>
            <person name="Kim J.J."/>
            <person name="Kim B.S."/>
        </authorList>
    </citation>
    <scope>NUCLEOTIDE SEQUENCE [LARGE SCALE GENOMIC DNA]</scope>
    <source>
        <strain evidence="7 8">DSM 103726</strain>
    </source>
</reference>
<comment type="similarity">
    <text evidence="1">In the C-terminal section; belongs to the class-I pyridoxal-phosphate-dependent aminotransferase family.</text>
</comment>
<dbReference type="InterPro" id="IPR051446">
    <property type="entry name" value="HTH_trans_reg/aminotransferase"/>
</dbReference>
<organism evidence="7 8">
    <name type="scientific">Pseudokineococcus basanitobsidens</name>
    <dbReference type="NCBI Taxonomy" id="1926649"/>
    <lineage>
        <taxon>Bacteria</taxon>
        <taxon>Bacillati</taxon>
        <taxon>Actinomycetota</taxon>
        <taxon>Actinomycetes</taxon>
        <taxon>Kineosporiales</taxon>
        <taxon>Kineosporiaceae</taxon>
        <taxon>Pseudokineococcus</taxon>
    </lineage>
</organism>
<dbReference type="InterPro" id="IPR000524">
    <property type="entry name" value="Tscrpt_reg_HTH_GntR"/>
</dbReference>
<dbReference type="PANTHER" id="PTHR46577:SF1">
    <property type="entry name" value="HTH-TYPE TRANSCRIPTIONAL REGULATORY PROTEIN GABR"/>
    <property type="match status" value="1"/>
</dbReference>
<comment type="caution">
    <text evidence="7">The sequence shown here is derived from an EMBL/GenBank/DDBJ whole genome shotgun (WGS) entry which is preliminary data.</text>
</comment>
<keyword evidence="8" id="KW-1185">Reference proteome</keyword>
<keyword evidence="7" id="KW-0808">Transferase</keyword>
<dbReference type="RefSeq" id="WP_339574833.1">
    <property type="nucleotide sequence ID" value="NZ_JBBIAA010000008.1"/>
</dbReference>
<gene>
    <name evidence="7" type="ORF">WDZ17_09105</name>
</gene>
<protein>
    <submittedName>
        <fullName evidence="7">PLP-dependent aminotransferase family protein</fullName>
    </submittedName>
</protein>
<evidence type="ECO:0000259" key="6">
    <source>
        <dbReference type="PROSITE" id="PS50949"/>
    </source>
</evidence>
<dbReference type="CDD" id="cd00609">
    <property type="entry name" value="AAT_like"/>
    <property type="match status" value="1"/>
</dbReference>
<dbReference type="Gene3D" id="1.10.10.10">
    <property type="entry name" value="Winged helix-like DNA-binding domain superfamily/Winged helix DNA-binding domain"/>
    <property type="match status" value="1"/>
</dbReference>
<dbReference type="EMBL" id="JBBIAA010000008">
    <property type="protein sequence ID" value="MEJ5945448.1"/>
    <property type="molecule type" value="Genomic_DNA"/>
</dbReference>
<dbReference type="InterPro" id="IPR015424">
    <property type="entry name" value="PyrdxlP-dep_Trfase"/>
</dbReference>
<evidence type="ECO:0000313" key="8">
    <source>
        <dbReference type="Proteomes" id="UP001387100"/>
    </source>
</evidence>
<dbReference type="Pfam" id="PF00392">
    <property type="entry name" value="GntR"/>
    <property type="match status" value="1"/>
</dbReference>
<dbReference type="Gene3D" id="3.40.640.10">
    <property type="entry name" value="Type I PLP-dependent aspartate aminotransferase-like (Major domain)"/>
    <property type="match status" value="1"/>
</dbReference>
<dbReference type="InterPro" id="IPR004839">
    <property type="entry name" value="Aminotransferase_I/II_large"/>
</dbReference>
<sequence length="462" mass="47724">MEVPPIAVDRTAAAPLPVQVATGLRDAAVAGTLAAGERLPSTRELARALGVSRTVTAAAYDQLLAEGWVQGRRGVGTFVVRHPAPVRVPPQEVRVPRAPTGGVVPLVDLRAGAPCAEVLDRAAWRRAWRAAGDRPPDARPDARGDLAFRAAVAGDLLRHRGLVVGADDVLATTGTSAAVAEVAALLPAGARVAVEDPGYRRAVAALRAAGLVPVPVPVDDDGLVVGAVPAGVAAVCCTPAHQFPTGGRMPVVRRALLVERARAEGFVVLEDDYDGELRYDVAPLPLLASLAPDVVVHLGTTSKTVSPTLGAGWLVAPAPLRDALLEVRTTTGTRPPRAGQRVLASMAASGDLARHLRRLRRELSGRRELVRAAVVAAGREPVGDAAGAHLVVPLPSRSEEEDVVSSARRAGIALSGLAESCLVSPRAGVVVGWAAPRREELVAALPLLTAVLDGRARSSPAG</sequence>
<dbReference type="InterPro" id="IPR015421">
    <property type="entry name" value="PyrdxlP-dep_Trfase_major"/>
</dbReference>
<feature type="domain" description="HTH gntR-type" evidence="6">
    <location>
        <begin position="14"/>
        <end position="82"/>
    </location>
</feature>
<keyword evidence="3" id="KW-0805">Transcription regulation</keyword>
<name>A0ABU8RKB8_9ACTN</name>
<dbReference type="InterPro" id="IPR036388">
    <property type="entry name" value="WH-like_DNA-bd_sf"/>
</dbReference>
<dbReference type="SUPFAM" id="SSF46785">
    <property type="entry name" value="Winged helix' DNA-binding domain"/>
    <property type="match status" value="1"/>
</dbReference>
<evidence type="ECO:0000256" key="1">
    <source>
        <dbReference type="ARBA" id="ARBA00005384"/>
    </source>
</evidence>
<keyword evidence="2" id="KW-0663">Pyridoxal phosphate</keyword>
<dbReference type="SMART" id="SM00345">
    <property type="entry name" value="HTH_GNTR"/>
    <property type="match status" value="1"/>
</dbReference>
<dbReference type="PRINTS" id="PR00035">
    <property type="entry name" value="HTHGNTR"/>
</dbReference>
<dbReference type="PROSITE" id="PS50949">
    <property type="entry name" value="HTH_GNTR"/>
    <property type="match status" value="1"/>
</dbReference>
<accession>A0ABU8RKB8</accession>
<evidence type="ECO:0000313" key="7">
    <source>
        <dbReference type="EMBL" id="MEJ5945448.1"/>
    </source>
</evidence>
<dbReference type="Proteomes" id="UP001387100">
    <property type="component" value="Unassembled WGS sequence"/>
</dbReference>
<proteinExistence type="inferred from homology"/>
<keyword evidence="7" id="KW-0032">Aminotransferase</keyword>
<evidence type="ECO:0000256" key="4">
    <source>
        <dbReference type="ARBA" id="ARBA00023125"/>
    </source>
</evidence>
<dbReference type="InterPro" id="IPR036390">
    <property type="entry name" value="WH_DNA-bd_sf"/>
</dbReference>
<evidence type="ECO:0000256" key="2">
    <source>
        <dbReference type="ARBA" id="ARBA00022898"/>
    </source>
</evidence>
<dbReference type="SUPFAM" id="SSF53383">
    <property type="entry name" value="PLP-dependent transferases"/>
    <property type="match status" value="1"/>
</dbReference>
<keyword evidence="5" id="KW-0804">Transcription</keyword>
<dbReference type="GO" id="GO:0008483">
    <property type="term" value="F:transaminase activity"/>
    <property type="evidence" value="ECO:0007669"/>
    <property type="project" value="UniProtKB-KW"/>
</dbReference>
<evidence type="ECO:0000256" key="5">
    <source>
        <dbReference type="ARBA" id="ARBA00023163"/>
    </source>
</evidence>
<evidence type="ECO:0000256" key="3">
    <source>
        <dbReference type="ARBA" id="ARBA00023015"/>
    </source>
</evidence>